<dbReference type="InterPro" id="IPR015402">
    <property type="entry name" value="DUF1980"/>
</dbReference>
<feature type="region of interest" description="Disordered" evidence="1">
    <location>
        <begin position="41"/>
        <end position="62"/>
    </location>
</feature>
<dbReference type="InterPro" id="IPR052955">
    <property type="entry name" value="UPF0703_membrane_permease"/>
</dbReference>
<evidence type="ECO:0000313" key="4">
    <source>
        <dbReference type="Proteomes" id="UP000238916"/>
    </source>
</evidence>
<dbReference type="AlphaFoldDB" id="A0A2U3LXG3"/>
<dbReference type="InterPro" id="IPR048447">
    <property type="entry name" value="DUF1980_C"/>
</dbReference>
<proteinExistence type="predicted"/>
<gene>
    <name evidence="3" type="ORF">SBF1_9360002</name>
</gene>
<evidence type="ECO:0000256" key="1">
    <source>
        <dbReference type="SAM" id="MobiDB-lite"/>
    </source>
</evidence>
<accession>A0A2U3LXG3</accession>
<evidence type="ECO:0000259" key="2">
    <source>
        <dbReference type="Pfam" id="PF21537"/>
    </source>
</evidence>
<dbReference type="PANTHER" id="PTHR40047">
    <property type="entry name" value="UPF0703 PROTEIN YCGQ"/>
    <property type="match status" value="1"/>
</dbReference>
<dbReference type="PANTHER" id="PTHR40047:SF1">
    <property type="entry name" value="UPF0703 PROTEIN YCGQ"/>
    <property type="match status" value="1"/>
</dbReference>
<sequence>MHIPRSDKFSIREQWLSGLSFVKEDIGSSIVVNGTKSASVNRLNNSSPQTQNKLNSTKPLTPKSVNSVAKETDLMQLYLNIDDHPEQVYNQHWRITGFVYKDPKLAKNQFVISRFVITCCIVDATPIGIIVESPDALELKADTWVEVEGVLQKRIIGGAANIESVHNFHETEDGVPYLVVSGCKIVATPKDPYLAPPMQ</sequence>
<dbReference type="NCBIfam" id="TIGR03943">
    <property type="entry name" value="TIGR03943 family putative permease subunit"/>
    <property type="match status" value="1"/>
</dbReference>
<organism evidence="3 4">
    <name type="scientific">Candidatus Desulfosporosinus infrequens</name>
    <dbReference type="NCBI Taxonomy" id="2043169"/>
    <lineage>
        <taxon>Bacteria</taxon>
        <taxon>Bacillati</taxon>
        <taxon>Bacillota</taxon>
        <taxon>Clostridia</taxon>
        <taxon>Eubacteriales</taxon>
        <taxon>Desulfitobacteriaceae</taxon>
        <taxon>Desulfosporosinus</taxon>
    </lineage>
</organism>
<protein>
    <recommendedName>
        <fullName evidence="2">DUF1980 domain-containing protein</fullName>
    </recommendedName>
</protein>
<dbReference type="Pfam" id="PF21537">
    <property type="entry name" value="DUF1980_C"/>
    <property type="match status" value="1"/>
</dbReference>
<evidence type="ECO:0000313" key="3">
    <source>
        <dbReference type="EMBL" id="SPF56630.1"/>
    </source>
</evidence>
<dbReference type="Proteomes" id="UP000238916">
    <property type="component" value="Unassembled WGS sequence"/>
</dbReference>
<feature type="domain" description="DUF1980" evidence="2">
    <location>
        <begin position="56"/>
        <end position="194"/>
    </location>
</feature>
<dbReference type="EMBL" id="OMOF01000930">
    <property type="protein sequence ID" value="SPF56630.1"/>
    <property type="molecule type" value="Genomic_DNA"/>
</dbReference>
<reference evidence="4" key="1">
    <citation type="submission" date="2018-02" db="EMBL/GenBank/DDBJ databases">
        <authorList>
            <person name="Hausmann B."/>
        </authorList>
    </citation>
    <scope>NUCLEOTIDE SEQUENCE [LARGE SCALE GENOMIC DNA]</scope>
    <source>
        <strain evidence="4">Peat soil MAG SbF1</strain>
    </source>
</reference>
<name>A0A2U3LXG3_9FIRM</name>